<comment type="caution">
    <text evidence="2">The sequence shown here is derived from an EMBL/GenBank/DDBJ whole genome shotgun (WGS) entry which is preliminary data.</text>
</comment>
<reference evidence="2" key="1">
    <citation type="submission" date="2023-04" db="EMBL/GenBank/DDBJ databases">
        <title>Aspergillus oryzae NBRC 4228.</title>
        <authorList>
            <person name="Ichikawa N."/>
            <person name="Sato H."/>
            <person name="Tonouchi N."/>
        </authorList>
    </citation>
    <scope>NUCLEOTIDE SEQUENCE</scope>
    <source>
        <strain evidence="2">NBRC 4228</strain>
    </source>
</reference>
<evidence type="ECO:0000313" key="3">
    <source>
        <dbReference type="Proteomes" id="UP001165205"/>
    </source>
</evidence>
<keyword evidence="1" id="KW-0732">Signal</keyword>
<feature type="chain" id="PRO_5042937730" evidence="1">
    <location>
        <begin position="23"/>
        <end position="85"/>
    </location>
</feature>
<dbReference type="Proteomes" id="UP001165205">
    <property type="component" value="Unassembled WGS sequence"/>
</dbReference>
<dbReference type="AlphaFoldDB" id="A0AAN4YKR6"/>
<organism evidence="2 3">
    <name type="scientific">Aspergillus oryzae</name>
    <name type="common">Yellow koji mold</name>
    <dbReference type="NCBI Taxonomy" id="5062"/>
    <lineage>
        <taxon>Eukaryota</taxon>
        <taxon>Fungi</taxon>
        <taxon>Dikarya</taxon>
        <taxon>Ascomycota</taxon>
        <taxon>Pezizomycotina</taxon>
        <taxon>Eurotiomycetes</taxon>
        <taxon>Eurotiomycetidae</taxon>
        <taxon>Eurotiales</taxon>
        <taxon>Aspergillaceae</taxon>
        <taxon>Aspergillus</taxon>
        <taxon>Aspergillus subgen. Circumdati</taxon>
    </lineage>
</organism>
<proteinExistence type="predicted"/>
<dbReference type="EMBL" id="BSYA01000051">
    <property type="protein sequence ID" value="GMG28939.1"/>
    <property type="molecule type" value="Genomic_DNA"/>
</dbReference>
<gene>
    <name evidence="2" type="ORF">Aory04_000526900</name>
</gene>
<protein>
    <submittedName>
        <fullName evidence="2">Unnamed protein product</fullName>
    </submittedName>
</protein>
<accession>A0AAN4YKR6</accession>
<name>A0AAN4YKR6_ASPOZ</name>
<evidence type="ECO:0000313" key="2">
    <source>
        <dbReference type="EMBL" id="GMG28939.1"/>
    </source>
</evidence>
<feature type="signal peptide" evidence="1">
    <location>
        <begin position="1"/>
        <end position="22"/>
    </location>
</feature>
<evidence type="ECO:0000256" key="1">
    <source>
        <dbReference type="SAM" id="SignalP"/>
    </source>
</evidence>
<sequence>MFGQVTGLSLLTGLLATASVKADSNCRCFPGDACWPAQDVWAKFNESVDGRLVATVPLGTPCHDPNYNAAECQKLSEQWTDPALQ</sequence>